<reference evidence="1" key="1">
    <citation type="submission" date="2009-08" db="EMBL/GenBank/DDBJ databases">
        <authorList>
            <person name="Weinstock G."/>
            <person name="Sodergren E."/>
            <person name="Clifton S."/>
            <person name="Fulton L."/>
            <person name="Fulton B."/>
            <person name="Courtney L."/>
            <person name="Fronick C."/>
            <person name="Harrison M."/>
            <person name="Strong C."/>
            <person name="Farmer C."/>
            <person name="Delahaunty K."/>
            <person name="Markovic C."/>
            <person name="Hall O."/>
            <person name="Minx P."/>
            <person name="Tomlinson C."/>
            <person name="Mitreva M."/>
            <person name="Nelson J."/>
            <person name="Hou S."/>
            <person name="Wollam A."/>
            <person name="Pepin K.H."/>
            <person name="Johnson M."/>
            <person name="Bhonagiri V."/>
            <person name="Nash W.E."/>
            <person name="Warren W."/>
            <person name="Chinwalla A."/>
            <person name="Mardis E.R."/>
            <person name="Wilson R.K."/>
        </authorList>
    </citation>
    <scope>NUCLEOTIDE SEQUENCE [LARGE SCALE GENOMIC DNA]</scope>
    <source>
        <strain evidence="1">A2-165</strain>
    </source>
</reference>
<keyword evidence="2" id="KW-1185">Reference proteome</keyword>
<dbReference type="EMBL" id="ACOP02000008">
    <property type="protein sequence ID" value="EEU97802.1"/>
    <property type="molecule type" value="Genomic_DNA"/>
</dbReference>
<evidence type="ECO:0000313" key="2">
    <source>
        <dbReference type="Proteomes" id="UP000004619"/>
    </source>
</evidence>
<dbReference type="HOGENOM" id="CLU_2046171_0_0_9"/>
<name>C7H289_FAED2</name>
<organism evidence="1 2">
    <name type="scientific">Faecalibacterium duncaniae (strain DSM 17677 / JCM 31915 / A2-165)</name>
    <name type="common">Faecalibacterium prausnitzii</name>
    <dbReference type="NCBI Taxonomy" id="411483"/>
    <lineage>
        <taxon>Bacteria</taxon>
        <taxon>Bacillati</taxon>
        <taxon>Bacillota</taxon>
        <taxon>Clostridia</taxon>
        <taxon>Eubacteriales</taxon>
        <taxon>Oscillospiraceae</taxon>
        <taxon>Faecalibacterium</taxon>
    </lineage>
</organism>
<dbReference type="Proteomes" id="UP000004619">
    <property type="component" value="Unassembled WGS sequence"/>
</dbReference>
<comment type="caution">
    <text evidence="1">The sequence shown here is derived from an EMBL/GenBank/DDBJ whole genome shotgun (WGS) entry which is preliminary data.</text>
</comment>
<dbReference type="AlphaFoldDB" id="C7H289"/>
<proteinExistence type="predicted"/>
<sequence length="120" mass="12207">MVRRKGEACSRDRERASPLLYSNYSIGSELVAGEPGNAVKALLQVGIGGDVVAHLAIVELLVGHHVKVAGAGQAKDDGLFLAGLLALEGLVDGGTDGVAALGGGQDALSLVWLDFITSLS</sequence>
<accession>C7H289</accession>
<protein>
    <submittedName>
        <fullName evidence="1">Uncharacterized protein</fullName>
    </submittedName>
</protein>
<gene>
    <name evidence="1" type="ORF">FAEPRAA2165_00384</name>
</gene>
<evidence type="ECO:0000313" key="1">
    <source>
        <dbReference type="EMBL" id="EEU97802.1"/>
    </source>
</evidence>
<dbReference type="STRING" id="411483.FAEPRAA2165_00384"/>